<dbReference type="AlphaFoldDB" id="A0A953HX60"/>
<dbReference type="InterPro" id="IPR036388">
    <property type="entry name" value="WH-like_DNA-bd_sf"/>
</dbReference>
<dbReference type="RefSeq" id="WP_222580956.1">
    <property type="nucleotide sequence ID" value="NZ_JAHVHU010000014.1"/>
</dbReference>
<dbReference type="NCBIfam" id="TIGR02985">
    <property type="entry name" value="Sig70_bacteroi1"/>
    <property type="match status" value="1"/>
</dbReference>
<evidence type="ECO:0000256" key="1">
    <source>
        <dbReference type="ARBA" id="ARBA00010641"/>
    </source>
</evidence>
<evidence type="ECO:0000256" key="2">
    <source>
        <dbReference type="ARBA" id="ARBA00023015"/>
    </source>
</evidence>
<dbReference type="GO" id="GO:0003677">
    <property type="term" value="F:DNA binding"/>
    <property type="evidence" value="ECO:0007669"/>
    <property type="project" value="InterPro"/>
</dbReference>
<dbReference type="InterPro" id="IPR039425">
    <property type="entry name" value="RNA_pol_sigma-70-like"/>
</dbReference>
<protein>
    <submittedName>
        <fullName evidence="6">RNA polymerase sigma-70 factor</fullName>
    </submittedName>
</protein>
<sequence length="191" mass="23001">MNDLYNNFEDEKLLKLISRGDRGAFTTLFYRHWEDLYKSAFYVTQNTDVCKDAVQEVFVWFWENRNKWSVTNTQSYLRAAVKYKIANAIRKGKLHRAALEGWKERVEDEQTTVLRELEVQELRQVILDFTQQLPPRCQEIFRLSRFEHMSNKEIAERLGISEKTVENQITIALRRLKRHLGYLTFWLIFFL</sequence>
<dbReference type="SMART" id="SM00421">
    <property type="entry name" value="HTH_LUXR"/>
    <property type="match status" value="1"/>
</dbReference>
<evidence type="ECO:0000256" key="3">
    <source>
        <dbReference type="ARBA" id="ARBA00023082"/>
    </source>
</evidence>
<dbReference type="Pfam" id="PF08281">
    <property type="entry name" value="Sigma70_r4_2"/>
    <property type="match status" value="1"/>
</dbReference>
<dbReference type="SUPFAM" id="SSF88659">
    <property type="entry name" value="Sigma3 and sigma4 domains of RNA polymerase sigma factors"/>
    <property type="match status" value="1"/>
</dbReference>
<evidence type="ECO:0000256" key="4">
    <source>
        <dbReference type="ARBA" id="ARBA00023163"/>
    </source>
</evidence>
<dbReference type="SUPFAM" id="SSF88946">
    <property type="entry name" value="Sigma2 domain of RNA polymerase sigma factors"/>
    <property type="match status" value="1"/>
</dbReference>
<name>A0A953HX60_9BACT</name>
<comment type="similarity">
    <text evidence="1">Belongs to the sigma-70 factor family. ECF subfamily.</text>
</comment>
<reference evidence="6" key="1">
    <citation type="submission" date="2021-06" db="EMBL/GenBank/DDBJ databases">
        <title>44 bacteria genomes isolated from Dapeng, Shenzhen.</title>
        <authorList>
            <person name="Zheng W."/>
            <person name="Yu S."/>
            <person name="Huang Y."/>
        </authorList>
    </citation>
    <scope>NUCLEOTIDE SEQUENCE</scope>
    <source>
        <strain evidence="6">DP5N28-2</strain>
    </source>
</reference>
<feature type="domain" description="HTH luxR-type" evidence="5">
    <location>
        <begin position="130"/>
        <end position="187"/>
    </location>
</feature>
<dbReference type="InterPro" id="IPR013249">
    <property type="entry name" value="RNA_pol_sigma70_r4_t2"/>
</dbReference>
<dbReference type="EMBL" id="JAHVHU010000014">
    <property type="protein sequence ID" value="MBY5959418.1"/>
    <property type="molecule type" value="Genomic_DNA"/>
</dbReference>
<dbReference type="PANTHER" id="PTHR43133">
    <property type="entry name" value="RNA POLYMERASE ECF-TYPE SIGMA FACTO"/>
    <property type="match status" value="1"/>
</dbReference>
<keyword evidence="7" id="KW-1185">Reference proteome</keyword>
<evidence type="ECO:0000259" key="5">
    <source>
        <dbReference type="SMART" id="SM00421"/>
    </source>
</evidence>
<comment type="caution">
    <text evidence="6">The sequence shown here is derived from an EMBL/GenBank/DDBJ whole genome shotgun (WGS) entry which is preliminary data.</text>
</comment>
<evidence type="ECO:0000313" key="7">
    <source>
        <dbReference type="Proteomes" id="UP000753961"/>
    </source>
</evidence>
<dbReference type="InterPro" id="IPR014327">
    <property type="entry name" value="RNA_pol_sigma70_bacteroid"/>
</dbReference>
<gene>
    <name evidence="6" type="ORF">KUV50_14805</name>
</gene>
<dbReference type="GO" id="GO:0016987">
    <property type="term" value="F:sigma factor activity"/>
    <property type="evidence" value="ECO:0007669"/>
    <property type="project" value="UniProtKB-KW"/>
</dbReference>
<dbReference type="Gene3D" id="1.10.1740.10">
    <property type="match status" value="1"/>
</dbReference>
<dbReference type="GO" id="GO:0006352">
    <property type="term" value="P:DNA-templated transcription initiation"/>
    <property type="evidence" value="ECO:0007669"/>
    <property type="project" value="InterPro"/>
</dbReference>
<accession>A0A953HX60</accession>
<evidence type="ECO:0000313" key="6">
    <source>
        <dbReference type="EMBL" id="MBY5959418.1"/>
    </source>
</evidence>
<dbReference type="NCBIfam" id="TIGR02937">
    <property type="entry name" value="sigma70-ECF"/>
    <property type="match status" value="1"/>
</dbReference>
<dbReference type="InterPro" id="IPR013325">
    <property type="entry name" value="RNA_pol_sigma_r2"/>
</dbReference>
<dbReference type="InterPro" id="IPR014284">
    <property type="entry name" value="RNA_pol_sigma-70_dom"/>
</dbReference>
<dbReference type="InterPro" id="IPR013324">
    <property type="entry name" value="RNA_pol_sigma_r3/r4-like"/>
</dbReference>
<keyword evidence="4" id="KW-0804">Transcription</keyword>
<dbReference type="CDD" id="cd06171">
    <property type="entry name" value="Sigma70_r4"/>
    <property type="match status" value="1"/>
</dbReference>
<keyword evidence="2" id="KW-0805">Transcription regulation</keyword>
<organism evidence="6 7">
    <name type="scientific">Membranihabitans marinus</name>
    <dbReference type="NCBI Taxonomy" id="1227546"/>
    <lineage>
        <taxon>Bacteria</taxon>
        <taxon>Pseudomonadati</taxon>
        <taxon>Bacteroidota</taxon>
        <taxon>Saprospiria</taxon>
        <taxon>Saprospirales</taxon>
        <taxon>Saprospiraceae</taxon>
        <taxon>Membranihabitans</taxon>
    </lineage>
</organism>
<dbReference type="Proteomes" id="UP000753961">
    <property type="component" value="Unassembled WGS sequence"/>
</dbReference>
<dbReference type="InterPro" id="IPR000792">
    <property type="entry name" value="Tscrpt_reg_LuxR_C"/>
</dbReference>
<proteinExistence type="inferred from homology"/>
<dbReference type="Gene3D" id="1.10.10.10">
    <property type="entry name" value="Winged helix-like DNA-binding domain superfamily/Winged helix DNA-binding domain"/>
    <property type="match status" value="1"/>
</dbReference>
<keyword evidence="3" id="KW-0731">Sigma factor</keyword>
<dbReference type="PANTHER" id="PTHR43133:SF46">
    <property type="entry name" value="RNA POLYMERASE SIGMA-70 FACTOR ECF SUBFAMILY"/>
    <property type="match status" value="1"/>
</dbReference>